<dbReference type="SUPFAM" id="SSF51905">
    <property type="entry name" value="FAD/NAD(P)-binding domain"/>
    <property type="match status" value="1"/>
</dbReference>
<protein>
    <recommendedName>
        <fullName evidence="1">FAD dependent oxidoreductase domain-containing protein</fullName>
    </recommendedName>
</protein>
<dbReference type="AlphaFoldDB" id="A0A382SPV4"/>
<dbReference type="InterPro" id="IPR006076">
    <property type="entry name" value="FAD-dep_OxRdtase"/>
</dbReference>
<feature type="non-terminal residue" evidence="2">
    <location>
        <position position="257"/>
    </location>
</feature>
<proteinExistence type="predicted"/>
<organism evidence="2">
    <name type="scientific">marine metagenome</name>
    <dbReference type="NCBI Taxonomy" id="408172"/>
    <lineage>
        <taxon>unclassified sequences</taxon>
        <taxon>metagenomes</taxon>
        <taxon>ecological metagenomes</taxon>
    </lineage>
</organism>
<dbReference type="EMBL" id="UINC01130721">
    <property type="protein sequence ID" value="SVD11964.1"/>
    <property type="molecule type" value="Genomic_DNA"/>
</dbReference>
<dbReference type="GO" id="GO:0005737">
    <property type="term" value="C:cytoplasm"/>
    <property type="evidence" value="ECO:0007669"/>
    <property type="project" value="TreeGrafter"/>
</dbReference>
<feature type="domain" description="FAD dependent oxidoreductase" evidence="1">
    <location>
        <begin position="13"/>
        <end position="232"/>
    </location>
</feature>
<dbReference type="Gene3D" id="3.30.9.10">
    <property type="entry name" value="D-Amino Acid Oxidase, subunit A, domain 2"/>
    <property type="match status" value="1"/>
</dbReference>
<evidence type="ECO:0000313" key="2">
    <source>
        <dbReference type="EMBL" id="SVD11964.1"/>
    </source>
</evidence>
<gene>
    <name evidence="2" type="ORF">METZ01_LOCUS364818</name>
</gene>
<evidence type="ECO:0000259" key="1">
    <source>
        <dbReference type="Pfam" id="PF01266"/>
    </source>
</evidence>
<dbReference type="PANTHER" id="PTHR13847">
    <property type="entry name" value="SARCOSINE DEHYDROGENASE-RELATED"/>
    <property type="match status" value="1"/>
</dbReference>
<dbReference type="Pfam" id="PF01266">
    <property type="entry name" value="DAO"/>
    <property type="match status" value="1"/>
</dbReference>
<dbReference type="InterPro" id="IPR036188">
    <property type="entry name" value="FAD/NAD-bd_sf"/>
</dbReference>
<accession>A0A382SPV4</accession>
<sequence>MSTSDTLPKSIRYCIIGAGIHGLSTAWHLARELKARGTGDGSDIVVIEKSEAGAGPSGIACGVVRNNYFQPAMRELMAHSVEIWEANAEAFEYHPVGYLQISYDEMRDDVVTIHEQQQAIGYESVFIDGEAETHAYMKGIFDDWRATGVTSVLHEKKGGYAHNMATVNGLLAKVEAEGVSVVAGTLVTELVVDGGAVTHVVTRQGTESATIAVDHVVAAAGPWVPKLWEMLDLPDTTDIVVGDRTFTEPTWKFWALQ</sequence>
<reference evidence="2" key="1">
    <citation type="submission" date="2018-05" db="EMBL/GenBank/DDBJ databases">
        <authorList>
            <person name="Lanie J.A."/>
            <person name="Ng W.-L."/>
            <person name="Kazmierczak K.M."/>
            <person name="Andrzejewski T.M."/>
            <person name="Davidsen T.M."/>
            <person name="Wayne K.J."/>
            <person name="Tettelin H."/>
            <person name="Glass J.I."/>
            <person name="Rusch D."/>
            <person name="Podicherti R."/>
            <person name="Tsui H.-C.T."/>
            <person name="Winkler M.E."/>
        </authorList>
    </citation>
    <scope>NUCLEOTIDE SEQUENCE</scope>
</reference>
<name>A0A382SPV4_9ZZZZ</name>
<dbReference type="Gene3D" id="3.50.50.60">
    <property type="entry name" value="FAD/NAD(P)-binding domain"/>
    <property type="match status" value="1"/>
</dbReference>